<keyword evidence="13" id="KW-0675">Receptor</keyword>
<reference evidence="13 14" key="1">
    <citation type="submission" date="2018-11" db="EMBL/GenBank/DDBJ databases">
        <title>Sequencing Av. paragallinarum serogroups.</title>
        <authorList>
            <person name="Hellmuth J.E."/>
            <person name="Boucher C.E."/>
            <person name="Cason E.D."/>
        </authorList>
    </citation>
    <scope>NUCLEOTIDE SEQUENCE [LARGE SCALE GENOMIC DNA]</scope>
    <source>
        <strain evidence="13 14">SA-3</strain>
    </source>
</reference>
<proteinExistence type="inferred from homology"/>
<dbReference type="Proteomes" id="UP000294229">
    <property type="component" value="Unassembled WGS sequence"/>
</dbReference>
<evidence type="ECO:0000256" key="4">
    <source>
        <dbReference type="ARBA" id="ARBA00022496"/>
    </source>
</evidence>
<feature type="domain" description="TonB-dependent receptor plug" evidence="12">
    <location>
        <begin position="74"/>
        <end position="170"/>
    </location>
</feature>
<keyword evidence="7" id="KW-0408">Iron</keyword>
<dbReference type="AlphaFoldDB" id="A0A8B3TE34"/>
<keyword evidence="10 11" id="KW-0998">Cell outer membrane</keyword>
<comment type="similarity">
    <text evidence="11">Belongs to the TonB-dependent receptor family.</text>
</comment>
<dbReference type="InterPro" id="IPR036942">
    <property type="entry name" value="Beta-barrel_TonB_sf"/>
</dbReference>
<protein>
    <submittedName>
        <fullName evidence="13">TonB-denpendent receptor</fullName>
    </submittedName>
</protein>
<evidence type="ECO:0000256" key="11">
    <source>
        <dbReference type="PROSITE-ProRule" id="PRU01360"/>
    </source>
</evidence>
<evidence type="ECO:0000256" key="3">
    <source>
        <dbReference type="ARBA" id="ARBA00022452"/>
    </source>
</evidence>
<dbReference type="Pfam" id="PF07715">
    <property type="entry name" value="Plug"/>
    <property type="match status" value="1"/>
</dbReference>
<keyword evidence="2 11" id="KW-0813">Transport</keyword>
<evidence type="ECO:0000313" key="14">
    <source>
        <dbReference type="Proteomes" id="UP000294229"/>
    </source>
</evidence>
<name>A0A8B3TE34_AVIPA</name>
<evidence type="ECO:0000256" key="5">
    <source>
        <dbReference type="ARBA" id="ARBA00022692"/>
    </source>
</evidence>
<accession>A0A8B3TE34</accession>
<dbReference type="PANTHER" id="PTHR32552">
    <property type="entry name" value="FERRICHROME IRON RECEPTOR-RELATED"/>
    <property type="match status" value="1"/>
</dbReference>
<dbReference type="PROSITE" id="PS52016">
    <property type="entry name" value="TONB_DEPENDENT_REC_3"/>
    <property type="match status" value="1"/>
</dbReference>
<evidence type="ECO:0000256" key="2">
    <source>
        <dbReference type="ARBA" id="ARBA00022448"/>
    </source>
</evidence>
<evidence type="ECO:0000256" key="6">
    <source>
        <dbReference type="ARBA" id="ARBA00022729"/>
    </source>
</evidence>
<comment type="caution">
    <text evidence="13">The sequence shown here is derived from an EMBL/GenBank/DDBJ whole genome shotgun (WGS) entry which is preliminary data.</text>
</comment>
<evidence type="ECO:0000256" key="10">
    <source>
        <dbReference type="ARBA" id="ARBA00023237"/>
    </source>
</evidence>
<sequence length="320" mass="36185">MKLACPLNFPLKTTALLVISVCSSKVLYAEEISSSTEYMAVLPTIDVVTTQETANTKGYVGYEEAQATRNLLTIKEMPQTIDVINIQKNKNYGTNDLSSILEGNAGVDATYDMRGENIYLRGFQADANDIYRDGIRESGQVRRSTANIERVEILKGPSSILYGRSNGGGVINIVSKFANFKTSRNIGVTYGSWNNRSFNLDVNQKINENVAVRLTSELSAAEAYRYGVRNKGRMFSPSISLQSDDGRLQWIGQYTYDYQWRIPDRNPAKSVYDEMGIGYRNSFFRDGDYVDDKLQVWRSDLKYWGCSRLALNFTPFSQYF</sequence>
<dbReference type="InterPro" id="IPR012910">
    <property type="entry name" value="Plug_dom"/>
</dbReference>
<evidence type="ECO:0000256" key="1">
    <source>
        <dbReference type="ARBA" id="ARBA00004571"/>
    </source>
</evidence>
<dbReference type="EMBL" id="RQXS01000012">
    <property type="protein sequence ID" value="RZN60231.1"/>
    <property type="molecule type" value="Genomic_DNA"/>
</dbReference>
<keyword evidence="9 11" id="KW-0472">Membrane</keyword>
<dbReference type="Gene3D" id="2.170.130.10">
    <property type="entry name" value="TonB-dependent receptor, plug domain"/>
    <property type="match status" value="1"/>
</dbReference>
<dbReference type="GO" id="GO:0015344">
    <property type="term" value="F:siderophore uptake transmembrane transporter activity"/>
    <property type="evidence" value="ECO:0007669"/>
    <property type="project" value="TreeGrafter"/>
</dbReference>
<evidence type="ECO:0000256" key="7">
    <source>
        <dbReference type="ARBA" id="ARBA00023004"/>
    </source>
</evidence>
<dbReference type="Gene3D" id="2.40.170.20">
    <property type="entry name" value="TonB-dependent receptor, beta-barrel domain"/>
    <property type="match status" value="1"/>
</dbReference>
<gene>
    <name evidence="13" type="ORF">EIG79_03950</name>
</gene>
<evidence type="ECO:0000259" key="12">
    <source>
        <dbReference type="Pfam" id="PF07715"/>
    </source>
</evidence>
<evidence type="ECO:0000313" key="13">
    <source>
        <dbReference type="EMBL" id="RZN60231.1"/>
    </source>
</evidence>
<dbReference type="InterPro" id="IPR037066">
    <property type="entry name" value="Plug_dom_sf"/>
</dbReference>
<keyword evidence="3 11" id="KW-1134">Transmembrane beta strand</keyword>
<dbReference type="SUPFAM" id="SSF56935">
    <property type="entry name" value="Porins"/>
    <property type="match status" value="1"/>
</dbReference>
<evidence type="ECO:0000256" key="9">
    <source>
        <dbReference type="ARBA" id="ARBA00023136"/>
    </source>
</evidence>
<evidence type="ECO:0000256" key="8">
    <source>
        <dbReference type="ARBA" id="ARBA00023065"/>
    </source>
</evidence>
<keyword evidence="8" id="KW-0406">Ion transport</keyword>
<keyword evidence="5 11" id="KW-0812">Transmembrane</keyword>
<keyword evidence="4" id="KW-0410">Iron transport</keyword>
<comment type="subcellular location">
    <subcellularLocation>
        <location evidence="1 11">Cell outer membrane</location>
        <topology evidence="1 11">Multi-pass membrane protein</topology>
    </subcellularLocation>
</comment>
<dbReference type="PANTHER" id="PTHR32552:SF68">
    <property type="entry name" value="FERRICHROME OUTER MEMBRANE TRANSPORTER_PHAGE RECEPTOR"/>
    <property type="match status" value="1"/>
</dbReference>
<keyword evidence="6" id="KW-0732">Signal</keyword>
<dbReference type="GO" id="GO:0009279">
    <property type="term" value="C:cell outer membrane"/>
    <property type="evidence" value="ECO:0007669"/>
    <property type="project" value="UniProtKB-SubCell"/>
</dbReference>
<dbReference type="InterPro" id="IPR039426">
    <property type="entry name" value="TonB-dep_rcpt-like"/>
</dbReference>
<organism evidence="13 14">
    <name type="scientific">Avibacterium paragallinarum</name>
    <name type="common">Haemophilus gallinarum</name>
    <dbReference type="NCBI Taxonomy" id="728"/>
    <lineage>
        <taxon>Bacteria</taxon>
        <taxon>Pseudomonadati</taxon>
        <taxon>Pseudomonadota</taxon>
        <taxon>Gammaproteobacteria</taxon>
        <taxon>Pasteurellales</taxon>
        <taxon>Pasteurellaceae</taxon>
        <taxon>Avibacterium</taxon>
    </lineage>
</organism>
<dbReference type="RefSeq" id="WP_130238620.1">
    <property type="nucleotide sequence ID" value="NZ_RQXS01000012.1"/>
</dbReference>